<evidence type="ECO:0000313" key="3">
    <source>
        <dbReference type="Proteomes" id="UP000799766"/>
    </source>
</evidence>
<keyword evidence="1" id="KW-0472">Membrane</keyword>
<gene>
    <name evidence="2" type="ORF">BDY21DRAFT_143099</name>
</gene>
<accession>A0A6A6NNF1</accession>
<keyword evidence="1" id="KW-0812">Transmembrane</keyword>
<proteinExistence type="predicted"/>
<evidence type="ECO:0000313" key="2">
    <source>
        <dbReference type="EMBL" id="KAF2453206.1"/>
    </source>
</evidence>
<dbReference type="EMBL" id="MU001699">
    <property type="protein sequence ID" value="KAF2453206.1"/>
    <property type="molecule type" value="Genomic_DNA"/>
</dbReference>
<protein>
    <submittedName>
        <fullName evidence="2">Uncharacterized protein</fullName>
    </submittedName>
</protein>
<evidence type="ECO:0000256" key="1">
    <source>
        <dbReference type="SAM" id="Phobius"/>
    </source>
</evidence>
<feature type="transmembrane region" description="Helical" evidence="1">
    <location>
        <begin position="33"/>
        <end position="57"/>
    </location>
</feature>
<keyword evidence="1" id="KW-1133">Transmembrane helix</keyword>
<keyword evidence="3" id="KW-1185">Reference proteome</keyword>
<name>A0A6A6NNF1_9PEZI</name>
<organism evidence="2 3">
    <name type="scientific">Lineolata rhizophorae</name>
    <dbReference type="NCBI Taxonomy" id="578093"/>
    <lineage>
        <taxon>Eukaryota</taxon>
        <taxon>Fungi</taxon>
        <taxon>Dikarya</taxon>
        <taxon>Ascomycota</taxon>
        <taxon>Pezizomycotina</taxon>
        <taxon>Dothideomycetes</taxon>
        <taxon>Dothideomycetes incertae sedis</taxon>
        <taxon>Lineolatales</taxon>
        <taxon>Lineolataceae</taxon>
        <taxon>Lineolata</taxon>
    </lineage>
</organism>
<dbReference type="Proteomes" id="UP000799766">
    <property type="component" value="Unassembled WGS sequence"/>
</dbReference>
<dbReference type="AlphaFoldDB" id="A0A6A6NNF1"/>
<sequence>MTTESGWATCSPISVLVHVPIVSFNHSNLPIGVIIYSRLTCLLSAISVIVILLYGVLRTLLSVRNAILQRTPYGRSLRLKSTKPPGGIDFTRY</sequence>
<reference evidence="2" key="1">
    <citation type="journal article" date="2020" name="Stud. Mycol.">
        <title>101 Dothideomycetes genomes: a test case for predicting lifestyles and emergence of pathogens.</title>
        <authorList>
            <person name="Haridas S."/>
            <person name="Albert R."/>
            <person name="Binder M."/>
            <person name="Bloem J."/>
            <person name="Labutti K."/>
            <person name="Salamov A."/>
            <person name="Andreopoulos B."/>
            <person name="Baker S."/>
            <person name="Barry K."/>
            <person name="Bills G."/>
            <person name="Bluhm B."/>
            <person name="Cannon C."/>
            <person name="Castanera R."/>
            <person name="Culley D."/>
            <person name="Daum C."/>
            <person name="Ezra D."/>
            <person name="Gonzalez J."/>
            <person name="Henrissat B."/>
            <person name="Kuo A."/>
            <person name="Liang C."/>
            <person name="Lipzen A."/>
            <person name="Lutzoni F."/>
            <person name="Magnuson J."/>
            <person name="Mondo S."/>
            <person name="Nolan M."/>
            <person name="Ohm R."/>
            <person name="Pangilinan J."/>
            <person name="Park H.-J."/>
            <person name="Ramirez L."/>
            <person name="Alfaro M."/>
            <person name="Sun H."/>
            <person name="Tritt A."/>
            <person name="Yoshinaga Y."/>
            <person name="Zwiers L.-H."/>
            <person name="Turgeon B."/>
            <person name="Goodwin S."/>
            <person name="Spatafora J."/>
            <person name="Crous P."/>
            <person name="Grigoriev I."/>
        </authorList>
    </citation>
    <scope>NUCLEOTIDE SEQUENCE</scope>
    <source>
        <strain evidence="2">ATCC 16933</strain>
    </source>
</reference>